<name>A0A369Q7C7_9SPHI</name>
<dbReference type="InterPro" id="IPR033985">
    <property type="entry name" value="SusD-like_N"/>
</dbReference>
<evidence type="ECO:0000256" key="2">
    <source>
        <dbReference type="ARBA" id="ARBA00006275"/>
    </source>
</evidence>
<dbReference type="Gene3D" id="1.25.40.390">
    <property type="match status" value="1"/>
</dbReference>
<gene>
    <name evidence="8" type="ORF">DU508_04395</name>
</gene>
<keyword evidence="4" id="KW-0472">Membrane</keyword>
<evidence type="ECO:0000313" key="9">
    <source>
        <dbReference type="Proteomes" id="UP000253961"/>
    </source>
</evidence>
<feature type="domain" description="RagB/SusD" evidence="6">
    <location>
        <begin position="336"/>
        <end position="608"/>
    </location>
</feature>
<feature type="domain" description="SusD-like N-terminal" evidence="7">
    <location>
        <begin position="122"/>
        <end position="245"/>
    </location>
</feature>
<keyword evidence="3" id="KW-0732">Signal</keyword>
<evidence type="ECO:0000259" key="6">
    <source>
        <dbReference type="Pfam" id="PF07980"/>
    </source>
</evidence>
<comment type="caution">
    <text evidence="8">The sequence shown here is derived from an EMBL/GenBank/DDBJ whole genome shotgun (WGS) entry which is preliminary data.</text>
</comment>
<dbReference type="Proteomes" id="UP000253961">
    <property type="component" value="Unassembled WGS sequence"/>
</dbReference>
<evidence type="ECO:0000256" key="4">
    <source>
        <dbReference type="ARBA" id="ARBA00023136"/>
    </source>
</evidence>
<reference evidence="8 9" key="1">
    <citation type="submission" date="2018-07" db="EMBL/GenBank/DDBJ databases">
        <title>Pedobacter sp. nov., isolated from soil.</title>
        <authorList>
            <person name="Zhou L.Y."/>
            <person name="Du Z.J."/>
        </authorList>
    </citation>
    <scope>NUCLEOTIDE SEQUENCE [LARGE SCALE GENOMIC DNA]</scope>
    <source>
        <strain evidence="8 9">JDX94</strain>
    </source>
</reference>
<evidence type="ECO:0000313" key="8">
    <source>
        <dbReference type="EMBL" id="RDC58188.1"/>
    </source>
</evidence>
<sequence length="608" mass="68205">MYLILEFNLAYKFFGMKNRYFIIGTLIAMAAMVSCKKNGLLDPKTEPLSEDKVFADSALTINFLNPIYAATGMDVHPQRNDLVSNAGASDNNASLEEFTTNCRSGYGGLTTFLQGASSPSSGPFFATYAAYYQKIRLANKFMSNLPKAPLSAAKKKTLNAEARFLRAFYYQALVRLYGGIQLMGDDASDEFPTYEYKRNTYKECVDYIASEYDQAAADLPSSLTLDAVDYGRATSGACKALKARLFITAASPLFNGSPVSTNPSVASLVAYSVTYDQNLWQKAADACKAVIDLPEYALVIDHTLPAYPGNGFWKMFVENRKNTEYIFAYNIARGKTIENYWFPWSLTGRGSGTTYSNPSENMVRSFGMRNGKAITDQNSGYVASNPYVNRDPRFYYSIIYDQAQVSDRVSNVMKPVTIQTQRSTNLPIEDGIAQYKTVTGYYNRKMCNDRLPYNSLNVDRAYPIIRLAEIYLGYAEALNETGQVEQAVTWVNKIRDRAGILPGADNRYGIPAGISKESLRDIIRNEYKVELFQEGHFYYDTRRWKTAEQTESEGILGMRVYKEQNGTTNMETFVTLTTIFIAPQMYFVPLPTAEISKSKGLLIQNPGW</sequence>
<accession>A0A369Q7C7</accession>
<dbReference type="Pfam" id="PF07980">
    <property type="entry name" value="SusD_RagB"/>
    <property type="match status" value="1"/>
</dbReference>
<evidence type="ECO:0000256" key="5">
    <source>
        <dbReference type="ARBA" id="ARBA00023237"/>
    </source>
</evidence>
<keyword evidence="5" id="KW-0998">Cell outer membrane</keyword>
<proteinExistence type="inferred from homology"/>
<dbReference type="GO" id="GO:0009279">
    <property type="term" value="C:cell outer membrane"/>
    <property type="evidence" value="ECO:0007669"/>
    <property type="project" value="UniProtKB-SubCell"/>
</dbReference>
<evidence type="ECO:0000256" key="3">
    <source>
        <dbReference type="ARBA" id="ARBA00022729"/>
    </source>
</evidence>
<dbReference type="Pfam" id="PF14322">
    <property type="entry name" value="SusD-like_3"/>
    <property type="match status" value="1"/>
</dbReference>
<keyword evidence="9" id="KW-1185">Reference proteome</keyword>
<dbReference type="InterPro" id="IPR011990">
    <property type="entry name" value="TPR-like_helical_dom_sf"/>
</dbReference>
<comment type="similarity">
    <text evidence="2">Belongs to the SusD family.</text>
</comment>
<protein>
    <submittedName>
        <fullName evidence="8">RagB/SusD family nutrient uptake outer membrane protein</fullName>
    </submittedName>
</protein>
<organism evidence="8 9">
    <name type="scientific">Pedobacter chinensis</name>
    <dbReference type="NCBI Taxonomy" id="2282421"/>
    <lineage>
        <taxon>Bacteria</taxon>
        <taxon>Pseudomonadati</taxon>
        <taxon>Bacteroidota</taxon>
        <taxon>Sphingobacteriia</taxon>
        <taxon>Sphingobacteriales</taxon>
        <taxon>Sphingobacteriaceae</taxon>
        <taxon>Pedobacter</taxon>
    </lineage>
</organism>
<evidence type="ECO:0000256" key="1">
    <source>
        <dbReference type="ARBA" id="ARBA00004442"/>
    </source>
</evidence>
<dbReference type="AlphaFoldDB" id="A0A369Q7C7"/>
<evidence type="ECO:0000259" key="7">
    <source>
        <dbReference type="Pfam" id="PF14322"/>
    </source>
</evidence>
<dbReference type="InterPro" id="IPR012944">
    <property type="entry name" value="SusD_RagB_dom"/>
</dbReference>
<comment type="subcellular location">
    <subcellularLocation>
        <location evidence="1">Cell outer membrane</location>
    </subcellularLocation>
</comment>
<dbReference type="EMBL" id="QPKV01000002">
    <property type="protein sequence ID" value="RDC58188.1"/>
    <property type="molecule type" value="Genomic_DNA"/>
</dbReference>
<dbReference type="SUPFAM" id="SSF48452">
    <property type="entry name" value="TPR-like"/>
    <property type="match status" value="1"/>
</dbReference>